<dbReference type="AlphaFoldDB" id="N1PZT4"/>
<organism evidence="1 2">
    <name type="scientific">Dothistroma septosporum (strain NZE10 / CBS 128990)</name>
    <name type="common">Red band needle blight fungus</name>
    <name type="synonym">Mycosphaerella pini</name>
    <dbReference type="NCBI Taxonomy" id="675120"/>
    <lineage>
        <taxon>Eukaryota</taxon>
        <taxon>Fungi</taxon>
        <taxon>Dikarya</taxon>
        <taxon>Ascomycota</taxon>
        <taxon>Pezizomycotina</taxon>
        <taxon>Dothideomycetes</taxon>
        <taxon>Dothideomycetidae</taxon>
        <taxon>Mycosphaerellales</taxon>
        <taxon>Mycosphaerellaceae</taxon>
        <taxon>Dothistroma</taxon>
    </lineage>
</organism>
<evidence type="ECO:0000313" key="1">
    <source>
        <dbReference type="EMBL" id="EME47724.1"/>
    </source>
</evidence>
<gene>
    <name evidence="1" type="ORF">DOTSEDRAFT_69612</name>
</gene>
<proteinExistence type="predicted"/>
<dbReference type="HOGENOM" id="CLU_2527430_0_0_1"/>
<dbReference type="Proteomes" id="UP000016933">
    <property type="component" value="Unassembled WGS sequence"/>
</dbReference>
<name>N1PZT4_DOTSN</name>
<reference evidence="1 2" key="2">
    <citation type="journal article" date="2012" name="PLoS Pathog.">
        <title>Diverse lifestyles and strategies of plant pathogenesis encoded in the genomes of eighteen Dothideomycetes fungi.</title>
        <authorList>
            <person name="Ohm R.A."/>
            <person name="Feau N."/>
            <person name="Henrissat B."/>
            <person name="Schoch C.L."/>
            <person name="Horwitz B.A."/>
            <person name="Barry K.W."/>
            <person name="Condon B.J."/>
            <person name="Copeland A.C."/>
            <person name="Dhillon B."/>
            <person name="Glaser F."/>
            <person name="Hesse C.N."/>
            <person name="Kosti I."/>
            <person name="LaButti K."/>
            <person name="Lindquist E.A."/>
            <person name="Lucas S."/>
            <person name="Salamov A.A."/>
            <person name="Bradshaw R.E."/>
            <person name="Ciuffetti L."/>
            <person name="Hamelin R.C."/>
            <person name="Kema G.H.J."/>
            <person name="Lawrence C."/>
            <person name="Scott J.A."/>
            <person name="Spatafora J.W."/>
            <person name="Turgeon B.G."/>
            <person name="de Wit P.J.G.M."/>
            <person name="Zhong S."/>
            <person name="Goodwin S.B."/>
            <person name="Grigoriev I.V."/>
        </authorList>
    </citation>
    <scope>NUCLEOTIDE SEQUENCE [LARGE SCALE GENOMIC DNA]</scope>
    <source>
        <strain evidence="2">NZE10 / CBS 128990</strain>
    </source>
</reference>
<evidence type="ECO:0000313" key="2">
    <source>
        <dbReference type="Proteomes" id="UP000016933"/>
    </source>
</evidence>
<protein>
    <submittedName>
        <fullName evidence="1">Uncharacterized protein</fullName>
    </submittedName>
</protein>
<sequence>MDLTKWPSSSARFGVMLLCSFSWRDAVRGPRRAARGGLKLQGTYTPAKCTLCLPQELRRHFVKKGGVRERIDWSVAVKGWRSGC</sequence>
<accession>N1PZT4</accession>
<dbReference type="EMBL" id="KB446536">
    <property type="protein sequence ID" value="EME47724.1"/>
    <property type="molecule type" value="Genomic_DNA"/>
</dbReference>
<keyword evidence="2" id="KW-1185">Reference proteome</keyword>
<reference evidence="2" key="1">
    <citation type="journal article" date="2012" name="PLoS Genet.">
        <title>The genomes of the fungal plant pathogens Cladosporium fulvum and Dothistroma septosporum reveal adaptation to different hosts and lifestyles but also signatures of common ancestry.</title>
        <authorList>
            <person name="de Wit P.J.G.M."/>
            <person name="van der Burgt A."/>
            <person name="Oekmen B."/>
            <person name="Stergiopoulos I."/>
            <person name="Abd-Elsalam K.A."/>
            <person name="Aerts A.L."/>
            <person name="Bahkali A.H."/>
            <person name="Beenen H.G."/>
            <person name="Chettri P."/>
            <person name="Cox M.P."/>
            <person name="Datema E."/>
            <person name="de Vries R.P."/>
            <person name="Dhillon B."/>
            <person name="Ganley A.R."/>
            <person name="Griffiths S.A."/>
            <person name="Guo Y."/>
            <person name="Hamelin R.C."/>
            <person name="Henrissat B."/>
            <person name="Kabir M.S."/>
            <person name="Jashni M.K."/>
            <person name="Kema G."/>
            <person name="Klaubauf S."/>
            <person name="Lapidus A."/>
            <person name="Levasseur A."/>
            <person name="Lindquist E."/>
            <person name="Mehrabi R."/>
            <person name="Ohm R.A."/>
            <person name="Owen T.J."/>
            <person name="Salamov A."/>
            <person name="Schwelm A."/>
            <person name="Schijlen E."/>
            <person name="Sun H."/>
            <person name="van den Burg H.A."/>
            <person name="van Ham R.C.H.J."/>
            <person name="Zhang S."/>
            <person name="Goodwin S.B."/>
            <person name="Grigoriev I.V."/>
            <person name="Collemare J."/>
            <person name="Bradshaw R.E."/>
        </authorList>
    </citation>
    <scope>NUCLEOTIDE SEQUENCE [LARGE SCALE GENOMIC DNA]</scope>
    <source>
        <strain evidence="2">NZE10 / CBS 128990</strain>
    </source>
</reference>